<dbReference type="PANTHER" id="PTHR43176:SF3">
    <property type="entry name" value="3-HYDROXYISOBUTYRYL-COA HYDROLASE, MITOCHONDRIAL"/>
    <property type="match status" value="1"/>
</dbReference>
<dbReference type="InterPro" id="IPR029045">
    <property type="entry name" value="ClpP/crotonase-like_dom_sf"/>
</dbReference>
<comment type="catalytic activity">
    <reaction evidence="1">
        <text>3-hydroxy-2-methylpropanoyl-CoA + H2O = 3-hydroxy-2-methylpropanoate + CoA + H(+)</text>
        <dbReference type="Rhea" id="RHEA:20888"/>
        <dbReference type="ChEBI" id="CHEBI:11805"/>
        <dbReference type="ChEBI" id="CHEBI:15377"/>
        <dbReference type="ChEBI" id="CHEBI:15378"/>
        <dbReference type="ChEBI" id="CHEBI:57287"/>
        <dbReference type="ChEBI" id="CHEBI:57340"/>
        <dbReference type="EC" id="3.1.2.4"/>
    </reaction>
</comment>
<evidence type="ECO:0000313" key="6">
    <source>
        <dbReference type="Proteomes" id="UP000188320"/>
    </source>
</evidence>
<dbReference type="InterPro" id="IPR032259">
    <property type="entry name" value="HIBYL-CoA-H"/>
</dbReference>
<dbReference type="GO" id="GO:0003860">
    <property type="term" value="F:3-hydroxyisobutyryl-CoA hydrolase activity"/>
    <property type="evidence" value="ECO:0007669"/>
    <property type="project" value="UniProtKB-EC"/>
</dbReference>
<evidence type="ECO:0000256" key="1">
    <source>
        <dbReference type="ARBA" id="ARBA00001709"/>
    </source>
</evidence>
<dbReference type="InterPro" id="IPR045004">
    <property type="entry name" value="ECH_dom"/>
</dbReference>
<dbReference type="GO" id="GO:0006574">
    <property type="term" value="P:L-valine catabolic process"/>
    <property type="evidence" value="ECO:0007669"/>
    <property type="project" value="TreeGrafter"/>
</dbReference>
<feature type="domain" description="Enoyl-CoA hydratase/isomerase" evidence="4">
    <location>
        <begin position="3"/>
        <end position="269"/>
    </location>
</feature>
<dbReference type="EMBL" id="LSSK01000657">
    <property type="protein sequence ID" value="OMH82475.1"/>
    <property type="molecule type" value="Genomic_DNA"/>
</dbReference>
<dbReference type="NCBIfam" id="NF004127">
    <property type="entry name" value="PRK05617.1"/>
    <property type="match status" value="1"/>
</dbReference>
<name>A0A1R1PND1_ZANCU</name>
<dbReference type="GO" id="GO:0005739">
    <property type="term" value="C:mitochondrion"/>
    <property type="evidence" value="ECO:0007669"/>
    <property type="project" value="TreeGrafter"/>
</dbReference>
<sequence length="342" mass="38278">MGENFLSEEYTMNHQLATIKKPVVAMIDGVTMGGGVGISVHAPFRVSTERTLLAMPETQIGFVPDIGSTFVLARLDGELGPYLGLTGQRLKGIDALYSGFATHHVRSANLQALENELVQLGTGDYDLINKTIEKYTEPDLDSAGNLAYSYSLAPYLNSINRCFKFDTVEQIIEALQQETEQQEWASKTLELLHMMSPTSLKLSLEMIRRAKHMSIKQCLNMETQIVCRTIQSHDFFEGVSELLITKTKNPKWDPPTIEEVSASFIQSIFDSLDSSFTLKYCNNTDYFESPYKVYELPSAKEITDAIASYTDGITDKAKLIKDISSKYNSRNGVREKVLSFIS</sequence>
<comment type="caution">
    <text evidence="5">The sequence shown here is derived from an EMBL/GenBank/DDBJ whole genome shotgun (WGS) entry which is preliminary data.</text>
</comment>
<keyword evidence="6" id="KW-1185">Reference proteome</keyword>
<dbReference type="Pfam" id="PF16113">
    <property type="entry name" value="ECH_2"/>
    <property type="match status" value="1"/>
</dbReference>
<dbReference type="AlphaFoldDB" id="A0A1R1PND1"/>
<dbReference type="PROSITE" id="PS00166">
    <property type="entry name" value="ENOYL_COA_HYDRATASE"/>
    <property type="match status" value="1"/>
</dbReference>
<reference evidence="6" key="1">
    <citation type="submission" date="2017-01" db="EMBL/GenBank/DDBJ databases">
        <authorList>
            <person name="Wang Y."/>
            <person name="White M."/>
            <person name="Kvist S."/>
            <person name="Moncalvo J.-M."/>
        </authorList>
    </citation>
    <scope>NUCLEOTIDE SEQUENCE [LARGE SCALE GENOMIC DNA]</scope>
    <source>
        <strain evidence="6">COL-18-3</strain>
    </source>
</reference>
<evidence type="ECO:0000313" key="5">
    <source>
        <dbReference type="EMBL" id="OMH82475.1"/>
    </source>
</evidence>
<dbReference type="EC" id="3.1.2.4" evidence="2"/>
<dbReference type="InterPro" id="IPR018376">
    <property type="entry name" value="Enoyl-CoA_hyd/isom_CS"/>
</dbReference>
<keyword evidence="3 5" id="KW-0378">Hydrolase</keyword>
<evidence type="ECO:0000256" key="2">
    <source>
        <dbReference type="ARBA" id="ARBA00011915"/>
    </source>
</evidence>
<evidence type="ECO:0000259" key="4">
    <source>
        <dbReference type="Pfam" id="PF16113"/>
    </source>
</evidence>
<organism evidence="5 6">
    <name type="scientific">Zancudomyces culisetae</name>
    <name type="common">Gut fungus</name>
    <name type="synonym">Smittium culisetae</name>
    <dbReference type="NCBI Taxonomy" id="1213189"/>
    <lineage>
        <taxon>Eukaryota</taxon>
        <taxon>Fungi</taxon>
        <taxon>Fungi incertae sedis</taxon>
        <taxon>Zoopagomycota</taxon>
        <taxon>Kickxellomycotina</taxon>
        <taxon>Harpellomycetes</taxon>
        <taxon>Harpellales</taxon>
        <taxon>Legeriomycetaceae</taxon>
        <taxon>Zancudomyces</taxon>
    </lineage>
</organism>
<dbReference type="Gene3D" id="3.90.226.10">
    <property type="entry name" value="2-enoyl-CoA Hydratase, Chain A, domain 1"/>
    <property type="match status" value="1"/>
</dbReference>
<proteinExistence type="predicted"/>
<dbReference type="Proteomes" id="UP000188320">
    <property type="component" value="Unassembled WGS sequence"/>
</dbReference>
<dbReference type="OrthoDB" id="1737613at2759"/>
<evidence type="ECO:0000256" key="3">
    <source>
        <dbReference type="ARBA" id="ARBA00022801"/>
    </source>
</evidence>
<protein>
    <recommendedName>
        <fullName evidence="2">3-hydroxyisobutyryl-CoA hydrolase</fullName>
        <ecNumber evidence="2">3.1.2.4</ecNumber>
    </recommendedName>
</protein>
<dbReference type="PANTHER" id="PTHR43176">
    <property type="entry name" value="3-HYDROXYISOBUTYRYL-COA HYDROLASE-RELATED"/>
    <property type="match status" value="1"/>
</dbReference>
<dbReference type="SUPFAM" id="SSF52096">
    <property type="entry name" value="ClpP/crotonase"/>
    <property type="match status" value="1"/>
</dbReference>
<accession>A0A1R1PND1</accession>
<gene>
    <name evidence="5" type="ORF">AX774_g4044</name>
</gene>
<dbReference type="CDD" id="cd06558">
    <property type="entry name" value="crotonase-like"/>
    <property type="match status" value="1"/>
</dbReference>